<sequence>MNNNSQKNQTMLYLASDELMQTHLTCTKISNRNKDEFTFSIRVFCYVEKNNSYAKSVPLYLILGLNKQGVGMSLAVDLVNIPNVCPMQLKKIIEHLQKSPALLLIVCQQLDKIASSSSIEEAVQAKLAKHFFIENAPKGITSFTTNRQANELYWLTQKNQMISDMDSFKLDGEGGHIAFTVQIGFKHDFIMQCYEVDCMMHMFNEDEKLGYYFELYLDQENYHHQLLYETLPDQFMDNKTFLNQVLEEMKKRNEEQYDDYLQDLIEKFTASI</sequence>
<keyword evidence="1" id="KW-0489">Methyltransferase</keyword>
<dbReference type="GO" id="GO:0008168">
    <property type="term" value="F:methyltransferase activity"/>
    <property type="evidence" value="ECO:0007669"/>
    <property type="project" value="UniProtKB-KW"/>
</dbReference>
<accession>A0ABX3ZCZ6</accession>
<keyword evidence="1" id="KW-0808">Transferase</keyword>
<dbReference type="EMBL" id="NHNT01000015">
    <property type="protein sequence ID" value="OUZ37578.1"/>
    <property type="molecule type" value="Genomic_DNA"/>
</dbReference>
<name>A0ABX3ZCZ6_9BACL</name>
<dbReference type="RefSeq" id="WP_087618453.1">
    <property type="nucleotide sequence ID" value="NZ_JAFBEY010000012.1"/>
</dbReference>
<reference evidence="1 2" key="1">
    <citation type="journal article" date="2017" name="Int. J. Syst. Evol. Microbiol.">
        <title>Solibacillus kalamii sp. nov., isolated from a high-efficiency particulate arrestance filter system used in the International Space Station.</title>
        <authorList>
            <person name="Checinska Sielaff A."/>
            <person name="Kumar R.M."/>
            <person name="Pal D."/>
            <person name="Mayilraj S."/>
            <person name="Venkateswaran K."/>
        </authorList>
    </citation>
    <scope>NUCLEOTIDE SEQUENCE [LARGE SCALE GENOMIC DNA]</scope>
    <source>
        <strain evidence="1 2">ISSFR-015</strain>
    </source>
</reference>
<evidence type="ECO:0000313" key="2">
    <source>
        <dbReference type="Proteomes" id="UP000196594"/>
    </source>
</evidence>
<evidence type="ECO:0000313" key="1">
    <source>
        <dbReference type="EMBL" id="OUZ37578.1"/>
    </source>
</evidence>
<gene>
    <name evidence="1" type="ORF">CBM15_17390</name>
</gene>
<proteinExistence type="predicted"/>
<dbReference type="Proteomes" id="UP000196594">
    <property type="component" value="Unassembled WGS sequence"/>
</dbReference>
<keyword evidence="2" id="KW-1185">Reference proteome</keyword>
<protein>
    <submittedName>
        <fullName evidence="1">Cysteine methyltransferase</fullName>
    </submittedName>
</protein>
<comment type="caution">
    <text evidence="1">The sequence shown here is derived from an EMBL/GenBank/DDBJ whole genome shotgun (WGS) entry which is preliminary data.</text>
</comment>
<dbReference type="GO" id="GO:0032259">
    <property type="term" value="P:methylation"/>
    <property type="evidence" value="ECO:0007669"/>
    <property type="project" value="UniProtKB-KW"/>
</dbReference>
<organism evidence="1 2">
    <name type="scientific">Solibacillus kalamii</name>
    <dbReference type="NCBI Taxonomy" id="1748298"/>
    <lineage>
        <taxon>Bacteria</taxon>
        <taxon>Bacillati</taxon>
        <taxon>Bacillota</taxon>
        <taxon>Bacilli</taxon>
        <taxon>Bacillales</taxon>
        <taxon>Caryophanaceae</taxon>
        <taxon>Solibacillus</taxon>
    </lineage>
</organism>